<protein>
    <submittedName>
        <fullName evidence="1">Glycosyltransferase involved in cell wall biosynthesis</fullName>
    </submittedName>
</protein>
<dbReference type="SUPFAM" id="SSF53756">
    <property type="entry name" value="UDP-Glycosyltransferase/glycogen phosphorylase"/>
    <property type="match status" value="1"/>
</dbReference>
<dbReference type="EMBL" id="JAVDYI010000001">
    <property type="protein sequence ID" value="MDR7359911.1"/>
    <property type="molecule type" value="Genomic_DNA"/>
</dbReference>
<organism evidence="1 2">
    <name type="scientific">Paeniglutamicibacter sulfureus</name>
    <dbReference type="NCBI Taxonomy" id="43666"/>
    <lineage>
        <taxon>Bacteria</taxon>
        <taxon>Bacillati</taxon>
        <taxon>Actinomycetota</taxon>
        <taxon>Actinomycetes</taxon>
        <taxon>Micrococcales</taxon>
        <taxon>Micrococcaceae</taxon>
        <taxon>Paeniglutamicibacter</taxon>
    </lineage>
</organism>
<evidence type="ECO:0000313" key="2">
    <source>
        <dbReference type="Proteomes" id="UP001183817"/>
    </source>
</evidence>
<keyword evidence="2" id="KW-1185">Reference proteome</keyword>
<reference evidence="1 2" key="1">
    <citation type="submission" date="2023-07" db="EMBL/GenBank/DDBJ databases">
        <title>Sequencing the genomes of 1000 actinobacteria strains.</title>
        <authorList>
            <person name="Klenk H.-P."/>
        </authorList>
    </citation>
    <scope>NUCLEOTIDE SEQUENCE [LARGE SCALE GENOMIC DNA]</scope>
    <source>
        <strain evidence="1 2">DSM 20167</strain>
    </source>
</reference>
<comment type="caution">
    <text evidence="1">The sequence shown here is derived from an EMBL/GenBank/DDBJ whole genome shotgun (WGS) entry which is preliminary data.</text>
</comment>
<gene>
    <name evidence="1" type="ORF">J2S64_003602</name>
</gene>
<dbReference type="RefSeq" id="WP_310292542.1">
    <property type="nucleotide sequence ID" value="NZ_BAAAWO010000001.1"/>
</dbReference>
<sequence length="347" mass="38557">MSKHITAIASYGRRAGSSRVRLYDWIDFNNLKASEEVYINASSNSFRKLLSNPRRVLAAEMSLREIANSHKNGNLIISRRATPFSNGALESKLLSSATRGVYDFDDSLSAVQQVGVQRLWSLSKTWKRAVATADIVIAGNDYLAEEAGKFNDEVVIIPSCVNPNEYRAKTSYESVFPRAVWIGSPSTESYLSLVAEPLLRLHSKIGLRLTVISSGDTALGGLEPMVDRIEWSPDNYKDELAKADIGIMPLVDNKWARGKCAYKLLQYGAAGLPMIGSPVGSNQTVLGRSRNLISNSADDWFDQLDDFFNQPDSYREALGGRARELVQNEYSFQAWQQTWMKAVGLEV</sequence>
<evidence type="ECO:0000313" key="1">
    <source>
        <dbReference type="EMBL" id="MDR7359911.1"/>
    </source>
</evidence>
<dbReference type="Proteomes" id="UP001183817">
    <property type="component" value="Unassembled WGS sequence"/>
</dbReference>
<dbReference type="Pfam" id="PF13692">
    <property type="entry name" value="Glyco_trans_1_4"/>
    <property type="match status" value="1"/>
</dbReference>
<proteinExistence type="predicted"/>
<accession>A0ABU2BMN1</accession>
<name>A0ABU2BMN1_9MICC</name>
<dbReference type="Gene3D" id="3.40.50.2000">
    <property type="entry name" value="Glycogen Phosphorylase B"/>
    <property type="match status" value="2"/>
</dbReference>